<organism evidence="1 2">
    <name type="scientific">Rossellomorea aquimaris</name>
    <dbReference type="NCBI Taxonomy" id="189382"/>
    <lineage>
        <taxon>Bacteria</taxon>
        <taxon>Bacillati</taxon>
        <taxon>Bacillota</taxon>
        <taxon>Bacilli</taxon>
        <taxon>Bacillales</taxon>
        <taxon>Bacillaceae</taxon>
        <taxon>Rossellomorea</taxon>
    </lineage>
</organism>
<reference evidence="1 2" key="1">
    <citation type="submission" date="2018-06" db="EMBL/GenBank/DDBJ databases">
        <title>Freshwater and sediment microbial communities from various areas in North America, analyzing microbe dynamics in response to fracking.</title>
        <authorList>
            <person name="Lamendella R."/>
        </authorList>
    </citation>
    <scope>NUCLEOTIDE SEQUENCE [LARGE SCALE GENOMIC DNA]</scope>
    <source>
        <strain evidence="1 2">97B</strain>
    </source>
</reference>
<dbReference type="AlphaFoldDB" id="A0A366EQZ2"/>
<gene>
    <name evidence="1" type="ORF">DET59_105131</name>
</gene>
<evidence type="ECO:0000313" key="1">
    <source>
        <dbReference type="EMBL" id="RBP04842.1"/>
    </source>
</evidence>
<sequence length="31" mass="3686">MNGGDHSEWVIPFYMNEKIVTDESNDFHIFI</sequence>
<dbReference type="Proteomes" id="UP000252118">
    <property type="component" value="Unassembled WGS sequence"/>
</dbReference>
<comment type="caution">
    <text evidence="1">The sequence shown here is derived from an EMBL/GenBank/DDBJ whole genome shotgun (WGS) entry which is preliminary data.</text>
</comment>
<evidence type="ECO:0000313" key="2">
    <source>
        <dbReference type="Proteomes" id="UP000252118"/>
    </source>
</evidence>
<protein>
    <submittedName>
        <fullName evidence="1">Uncharacterized protein</fullName>
    </submittedName>
</protein>
<proteinExistence type="predicted"/>
<accession>A0A366EQZ2</accession>
<dbReference type="EMBL" id="QNRJ01000005">
    <property type="protein sequence ID" value="RBP04842.1"/>
    <property type="molecule type" value="Genomic_DNA"/>
</dbReference>
<name>A0A366EQZ2_9BACI</name>